<dbReference type="Proteomes" id="UP001341840">
    <property type="component" value="Unassembled WGS sequence"/>
</dbReference>
<dbReference type="Pfam" id="PF08325">
    <property type="entry name" value="WLM"/>
    <property type="match status" value="1"/>
</dbReference>
<dbReference type="PANTHER" id="PTHR47796:SF1">
    <property type="entry name" value="OS08G0500800 PROTEIN"/>
    <property type="match status" value="1"/>
</dbReference>
<sequence>METVSSLFKISVTWRGKKFVVEMNSGATVKELGQELQKLTNIQQDTMRFIVPLSSGKNSMLLAPFSVDHASLSLLETSITEAKTIKMMGVLSNEVEEVLQNAKANFRIAGFEGEEKRMKQRVSHGSRLSLKLPQGPYVFCEFRTLEIPGIELNPPPSEALKRMHMLAADPGIIAVLNKHRWRVGIMTEMAPIGYVGISPKCLLGFNKNQGEEISLRLRTDDLKGFRKYESIKKTLLHELAHIIHTKHDANFYALDKQLNQEAANLDWTKSASYTLSGVKNSEIHEEDFTSEGRNVPQKLGGTRIDHLGSARESSLCAAYLRMADVSLNKSGGSEVNQELDADYSSENPDNVMFISKEIVAAEKGLSSEPDPDDHTFKGMKQEPDPDDAGHEALHNQTSDMYLSREPDPDDSEYCLKSVNASQDMQIDEPDPNEQEIQRTNGPVNAVCNHLQKALEILRGEATPMQTASTVQTLLKIVSYVIEHPEEMKYKRLRKANPVIERNIIGNKAALEFLFLVGFSDDVIMDNLGKAEAYLVLKRNDPALLWLAKYTLDSC</sequence>
<feature type="compositionally biased region" description="Basic and acidic residues" evidence="1">
    <location>
        <begin position="372"/>
        <end position="392"/>
    </location>
</feature>
<dbReference type="CDD" id="cd10463">
    <property type="entry name" value="PUB_WLM"/>
    <property type="match status" value="1"/>
</dbReference>
<dbReference type="InterPro" id="IPR029071">
    <property type="entry name" value="Ubiquitin-like_domsf"/>
</dbReference>
<keyword evidence="4" id="KW-1185">Reference proteome</keyword>
<dbReference type="Gene3D" id="1.20.58.2190">
    <property type="match status" value="1"/>
</dbReference>
<evidence type="ECO:0000313" key="4">
    <source>
        <dbReference type="Proteomes" id="UP001341840"/>
    </source>
</evidence>
<protein>
    <recommendedName>
        <fullName evidence="2">WLM domain-containing protein</fullName>
    </recommendedName>
</protein>
<comment type="caution">
    <text evidence="3">The sequence shown here is derived from an EMBL/GenBank/DDBJ whole genome shotgun (WGS) entry which is preliminary data.</text>
</comment>
<proteinExistence type="predicted"/>
<gene>
    <name evidence="3" type="ORF">PIB30_035464</name>
</gene>
<dbReference type="InterPro" id="IPR018997">
    <property type="entry name" value="PUB_domain"/>
</dbReference>
<dbReference type="InterPro" id="IPR036339">
    <property type="entry name" value="PUB-like_dom_sf"/>
</dbReference>
<dbReference type="SUPFAM" id="SSF54236">
    <property type="entry name" value="Ubiquitin-like"/>
    <property type="match status" value="1"/>
</dbReference>
<dbReference type="EMBL" id="JASCZI010151204">
    <property type="protein sequence ID" value="MED6170887.1"/>
    <property type="molecule type" value="Genomic_DNA"/>
</dbReference>
<dbReference type="SUPFAM" id="SSF143503">
    <property type="entry name" value="PUG domain-like"/>
    <property type="match status" value="1"/>
</dbReference>
<feature type="domain" description="WLM" evidence="2">
    <location>
        <begin position="130"/>
        <end position="323"/>
    </location>
</feature>
<organism evidence="3 4">
    <name type="scientific">Stylosanthes scabra</name>
    <dbReference type="NCBI Taxonomy" id="79078"/>
    <lineage>
        <taxon>Eukaryota</taxon>
        <taxon>Viridiplantae</taxon>
        <taxon>Streptophyta</taxon>
        <taxon>Embryophyta</taxon>
        <taxon>Tracheophyta</taxon>
        <taxon>Spermatophyta</taxon>
        <taxon>Magnoliopsida</taxon>
        <taxon>eudicotyledons</taxon>
        <taxon>Gunneridae</taxon>
        <taxon>Pentapetalae</taxon>
        <taxon>rosids</taxon>
        <taxon>fabids</taxon>
        <taxon>Fabales</taxon>
        <taxon>Fabaceae</taxon>
        <taxon>Papilionoideae</taxon>
        <taxon>50 kb inversion clade</taxon>
        <taxon>dalbergioids sensu lato</taxon>
        <taxon>Dalbergieae</taxon>
        <taxon>Pterocarpus clade</taxon>
        <taxon>Stylosanthes</taxon>
    </lineage>
</organism>
<evidence type="ECO:0000256" key="1">
    <source>
        <dbReference type="SAM" id="MobiDB-lite"/>
    </source>
</evidence>
<feature type="region of interest" description="Disordered" evidence="1">
    <location>
        <begin position="364"/>
        <end position="392"/>
    </location>
</feature>
<dbReference type="Pfam" id="PF09409">
    <property type="entry name" value="PUB"/>
    <property type="match status" value="1"/>
</dbReference>
<dbReference type="SMART" id="SM00580">
    <property type="entry name" value="PUG"/>
    <property type="match status" value="1"/>
</dbReference>
<dbReference type="PANTHER" id="PTHR47796">
    <property type="entry name" value="ZINC METALLOPROTEINASE-LIKE PROTEIN"/>
    <property type="match status" value="1"/>
</dbReference>
<evidence type="ECO:0000313" key="3">
    <source>
        <dbReference type="EMBL" id="MED6170887.1"/>
    </source>
</evidence>
<accession>A0ABU6VB41</accession>
<dbReference type="InterPro" id="IPR013536">
    <property type="entry name" value="WLM_dom"/>
</dbReference>
<dbReference type="PROSITE" id="PS51397">
    <property type="entry name" value="WLM"/>
    <property type="match status" value="1"/>
</dbReference>
<name>A0ABU6VB41_9FABA</name>
<evidence type="ECO:0000259" key="2">
    <source>
        <dbReference type="PROSITE" id="PS51397"/>
    </source>
</evidence>
<dbReference type="Gene3D" id="3.10.20.90">
    <property type="entry name" value="Phosphatidylinositol 3-kinase Catalytic Subunit, Chain A, domain 1"/>
    <property type="match status" value="1"/>
</dbReference>
<reference evidence="3 4" key="1">
    <citation type="journal article" date="2023" name="Plants (Basel)">
        <title>Bridging the Gap: Combining Genomics and Transcriptomics Approaches to Understand Stylosanthes scabra, an Orphan Legume from the Brazilian Caatinga.</title>
        <authorList>
            <person name="Ferreira-Neto J.R.C."/>
            <person name="da Silva M.D."/>
            <person name="Binneck E."/>
            <person name="de Melo N.F."/>
            <person name="da Silva R.H."/>
            <person name="de Melo A.L.T.M."/>
            <person name="Pandolfi V."/>
            <person name="Bustamante F.O."/>
            <person name="Brasileiro-Vidal A.C."/>
            <person name="Benko-Iseppon A.M."/>
        </authorList>
    </citation>
    <scope>NUCLEOTIDE SEQUENCE [LARGE SCALE GENOMIC DNA]</scope>
    <source>
        <tissue evidence="3">Leaves</tissue>
    </source>
</reference>